<dbReference type="PROSITE" id="PS50206">
    <property type="entry name" value="RHODANESE_3"/>
    <property type="match status" value="1"/>
</dbReference>
<protein>
    <submittedName>
        <fullName evidence="6">LacI family transcriptional regulator</fullName>
    </submittedName>
</protein>
<accession>A0A9D2NBU3</accession>
<evidence type="ECO:0000259" key="5">
    <source>
        <dbReference type="PROSITE" id="PS50932"/>
    </source>
</evidence>
<organism evidence="6 7">
    <name type="scientific">Candidatus Eisenbergiella merdavium</name>
    <dbReference type="NCBI Taxonomy" id="2838551"/>
    <lineage>
        <taxon>Bacteria</taxon>
        <taxon>Bacillati</taxon>
        <taxon>Bacillota</taxon>
        <taxon>Clostridia</taxon>
        <taxon>Lachnospirales</taxon>
        <taxon>Lachnospiraceae</taxon>
        <taxon>Eisenbergiella</taxon>
    </lineage>
</organism>
<evidence type="ECO:0000313" key="7">
    <source>
        <dbReference type="Proteomes" id="UP000823891"/>
    </source>
</evidence>
<dbReference type="Proteomes" id="UP000823891">
    <property type="component" value="Unassembled WGS sequence"/>
</dbReference>
<dbReference type="PROSITE" id="PS00356">
    <property type="entry name" value="HTH_LACI_1"/>
    <property type="match status" value="1"/>
</dbReference>
<dbReference type="InterPro" id="IPR010982">
    <property type="entry name" value="Lambda_DNA-bd_dom_sf"/>
</dbReference>
<dbReference type="InterPro" id="IPR046335">
    <property type="entry name" value="LacI/GalR-like_sensor"/>
</dbReference>
<keyword evidence="2" id="KW-0238">DNA-binding</keyword>
<evidence type="ECO:0000313" key="6">
    <source>
        <dbReference type="EMBL" id="HJC22567.1"/>
    </source>
</evidence>
<dbReference type="InterPro" id="IPR000843">
    <property type="entry name" value="HTH_LacI"/>
</dbReference>
<dbReference type="SUPFAM" id="SSF53822">
    <property type="entry name" value="Periplasmic binding protein-like I"/>
    <property type="match status" value="1"/>
</dbReference>
<evidence type="ECO:0000256" key="3">
    <source>
        <dbReference type="ARBA" id="ARBA00023163"/>
    </source>
</evidence>
<dbReference type="SUPFAM" id="SSF47413">
    <property type="entry name" value="lambda repressor-like DNA-binding domains"/>
    <property type="match status" value="1"/>
</dbReference>
<dbReference type="CDD" id="cd01392">
    <property type="entry name" value="HTH_LacI"/>
    <property type="match status" value="1"/>
</dbReference>
<sequence length="328" mass="36905">MNIIDVAREAGVSKTTVSRVLTNSKLVKPETREKVLATIEKMGFIPNTSAQKLAGNRNYVIGIINSESINDPFYGYVEDQIAQECRKRGYGVIYTVTHNENIGCEREISMLYGKVDAFIILGNQGILEKDVEKVVRMQMPIALFKTDVEKEGAMSVDVDNVQGGYMAAKYLLEKGYKRIGYMHGSRTRDFREGNQREAGFMKAMQEAGREIAAHFYGTRSYSEAYYSTEQIILSGVDALFCETDMMAYGILQGMKEKEISIPHNIAVLGFDNAKFTNYETQIKLSTIGQPLEKMTGYMVEGLINMLEYGQKYEKTTLFETDLIEGETA</sequence>
<comment type="caution">
    <text evidence="6">The sequence shown here is derived from an EMBL/GenBank/DDBJ whole genome shotgun (WGS) entry which is preliminary data.</text>
</comment>
<keyword evidence="1" id="KW-0805">Transcription regulation</keyword>
<dbReference type="PROSITE" id="PS50932">
    <property type="entry name" value="HTH_LACI_2"/>
    <property type="match status" value="1"/>
</dbReference>
<name>A0A9D2NBU3_9FIRM</name>
<dbReference type="Pfam" id="PF13377">
    <property type="entry name" value="Peripla_BP_3"/>
    <property type="match status" value="1"/>
</dbReference>
<dbReference type="Gene3D" id="1.10.260.40">
    <property type="entry name" value="lambda repressor-like DNA-binding domains"/>
    <property type="match status" value="1"/>
</dbReference>
<dbReference type="InterPro" id="IPR028082">
    <property type="entry name" value="Peripla_BP_I"/>
</dbReference>
<dbReference type="PANTHER" id="PTHR30146:SF24">
    <property type="entry name" value="XYLOSE OPERON REGULATORY PROTEIN"/>
    <property type="match status" value="1"/>
</dbReference>
<dbReference type="AlphaFoldDB" id="A0A9D2NBU3"/>
<evidence type="ECO:0000256" key="2">
    <source>
        <dbReference type="ARBA" id="ARBA00023125"/>
    </source>
</evidence>
<gene>
    <name evidence="6" type="ORF">H9761_02540</name>
</gene>
<reference evidence="6" key="2">
    <citation type="submission" date="2021-04" db="EMBL/GenBank/DDBJ databases">
        <authorList>
            <person name="Gilroy R."/>
        </authorList>
    </citation>
    <scope>NUCLEOTIDE SEQUENCE</scope>
    <source>
        <strain evidence="6">USAMLcec2-132</strain>
    </source>
</reference>
<keyword evidence="3" id="KW-0804">Transcription</keyword>
<dbReference type="Gene3D" id="3.40.50.2300">
    <property type="match status" value="2"/>
</dbReference>
<dbReference type="InterPro" id="IPR001763">
    <property type="entry name" value="Rhodanese-like_dom"/>
</dbReference>
<feature type="domain" description="HTH lacI-type" evidence="5">
    <location>
        <begin position="1"/>
        <end position="55"/>
    </location>
</feature>
<dbReference type="GO" id="GO:0000976">
    <property type="term" value="F:transcription cis-regulatory region binding"/>
    <property type="evidence" value="ECO:0007669"/>
    <property type="project" value="TreeGrafter"/>
</dbReference>
<dbReference type="SMART" id="SM00354">
    <property type="entry name" value="HTH_LACI"/>
    <property type="match status" value="1"/>
</dbReference>
<dbReference type="GO" id="GO:0003700">
    <property type="term" value="F:DNA-binding transcription factor activity"/>
    <property type="evidence" value="ECO:0007669"/>
    <property type="project" value="TreeGrafter"/>
</dbReference>
<evidence type="ECO:0000256" key="1">
    <source>
        <dbReference type="ARBA" id="ARBA00023015"/>
    </source>
</evidence>
<feature type="domain" description="Rhodanese" evidence="4">
    <location>
        <begin position="164"/>
        <end position="198"/>
    </location>
</feature>
<reference evidence="6" key="1">
    <citation type="journal article" date="2021" name="PeerJ">
        <title>Extensive microbial diversity within the chicken gut microbiome revealed by metagenomics and culture.</title>
        <authorList>
            <person name="Gilroy R."/>
            <person name="Ravi A."/>
            <person name="Getino M."/>
            <person name="Pursley I."/>
            <person name="Horton D.L."/>
            <person name="Alikhan N.F."/>
            <person name="Baker D."/>
            <person name="Gharbi K."/>
            <person name="Hall N."/>
            <person name="Watson M."/>
            <person name="Adriaenssens E.M."/>
            <person name="Foster-Nyarko E."/>
            <person name="Jarju S."/>
            <person name="Secka A."/>
            <person name="Antonio M."/>
            <person name="Oren A."/>
            <person name="Chaudhuri R.R."/>
            <person name="La Ragione R."/>
            <person name="Hildebrand F."/>
            <person name="Pallen M.J."/>
        </authorList>
    </citation>
    <scope>NUCLEOTIDE SEQUENCE</scope>
    <source>
        <strain evidence="6">USAMLcec2-132</strain>
    </source>
</reference>
<evidence type="ECO:0000259" key="4">
    <source>
        <dbReference type="PROSITE" id="PS50206"/>
    </source>
</evidence>
<proteinExistence type="predicted"/>
<dbReference type="PANTHER" id="PTHR30146">
    <property type="entry name" value="LACI-RELATED TRANSCRIPTIONAL REPRESSOR"/>
    <property type="match status" value="1"/>
</dbReference>
<dbReference type="Pfam" id="PF00356">
    <property type="entry name" value="LacI"/>
    <property type="match status" value="1"/>
</dbReference>
<dbReference type="EMBL" id="DWWS01000013">
    <property type="protein sequence ID" value="HJC22567.1"/>
    <property type="molecule type" value="Genomic_DNA"/>
</dbReference>
<dbReference type="CDD" id="cd06267">
    <property type="entry name" value="PBP1_LacI_sugar_binding-like"/>
    <property type="match status" value="1"/>
</dbReference>